<protein>
    <submittedName>
        <fullName evidence="1">Uncharacterized protein</fullName>
    </submittedName>
</protein>
<name>A0A6M3LP62_9ZZZZ</name>
<accession>A0A6M3LP62</accession>
<gene>
    <name evidence="1" type="ORF">MM415B07124_0009</name>
</gene>
<sequence length="64" mass="7225">MNYDPLEYIRDYYKVPATKGKIVSYRGKLGVITGASGPHVKVRLEGEKIAKPYHPSDLKYDVQA</sequence>
<evidence type="ECO:0000313" key="1">
    <source>
        <dbReference type="EMBL" id="QJA96900.1"/>
    </source>
</evidence>
<organism evidence="1">
    <name type="scientific">viral metagenome</name>
    <dbReference type="NCBI Taxonomy" id="1070528"/>
    <lineage>
        <taxon>unclassified sequences</taxon>
        <taxon>metagenomes</taxon>
        <taxon>organismal metagenomes</taxon>
    </lineage>
</organism>
<dbReference type="AlphaFoldDB" id="A0A6M3LP62"/>
<reference evidence="1" key="1">
    <citation type="submission" date="2020-03" db="EMBL/GenBank/DDBJ databases">
        <title>The deep terrestrial virosphere.</title>
        <authorList>
            <person name="Holmfeldt K."/>
            <person name="Nilsson E."/>
            <person name="Simone D."/>
            <person name="Lopez-Fernandez M."/>
            <person name="Wu X."/>
            <person name="de Brujin I."/>
            <person name="Lundin D."/>
            <person name="Andersson A."/>
            <person name="Bertilsson S."/>
            <person name="Dopson M."/>
        </authorList>
    </citation>
    <scope>NUCLEOTIDE SEQUENCE</scope>
    <source>
        <strain evidence="1">MM415B07124</strain>
    </source>
</reference>
<proteinExistence type="predicted"/>
<dbReference type="EMBL" id="MT143444">
    <property type="protein sequence ID" value="QJA96900.1"/>
    <property type="molecule type" value="Genomic_DNA"/>
</dbReference>